<keyword evidence="2" id="KW-1185">Reference proteome</keyword>
<dbReference type="EMBL" id="SPMX01000018">
    <property type="protein sequence ID" value="NMQ05266.1"/>
    <property type="molecule type" value="Genomic_DNA"/>
</dbReference>
<accession>A0ABX1T8I4</accession>
<dbReference type="Pfam" id="PF06252">
    <property type="entry name" value="GemA"/>
    <property type="match status" value="1"/>
</dbReference>
<reference evidence="1" key="1">
    <citation type="submission" date="2019-03" db="EMBL/GenBank/DDBJ databases">
        <title>Metabolic reconstructions from genomes of highly enriched 'Candidatus Accumulibacter' and 'Candidatus Competibacter' bioreactor populations.</title>
        <authorList>
            <person name="Annavajhala M.K."/>
            <person name="Welles L."/>
            <person name="Abbas B."/>
            <person name="Sorokin D."/>
            <person name="Park H."/>
            <person name="Van Loosdrecht M."/>
            <person name="Chandran K."/>
        </authorList>
    </citation>
    <scope>NUCLEOTIDE SEQUENCE</scope>
    <source>
        <strain evidence="1">SBR_L</strain>
    </source>
</reference>
<gene>
    <name evidence="1" type="ORF">E4Q08_08280</name>
</gene>
<name>A0ABX1T8I4_9PROT</name>
<evidence type="ECO:0000313" key="1">
    <source>
        <dbReference type="EMBL" id="NMQ05266.1"/>
    </source>
</evidence>
<protein>
    <submittedName>
        <fullName evidence="1">DUF1018 domain-containing protein</fullName>
    </submittedName>
</protein>
<comment type="caution">
    <text evidence="1">The sequence shown here is derived from an EMBL/GenBank/DDBJ whole genome shotgun (WGS) entry which is preliminary data.</text>
</comment>
<organism evidence="1 2">
    <name type="scientific">Candidatus Accumulibacter contiguus</name>
    <dbReference type="NCBI Taxonomy" id="2954381"/>
    <lineage>
        <taxon>Bacteria</taxon>
        <taxon>Pseudomonadati</taxon>
        <taxon>Pseudomonadota</taxon>
        <taxon>Betaproteobacteria</taxon>
        <taxon>Candidatus Accumulibacter</taxon>
    </lineage>
</organism>
<evidence type="ECO:0000313" key="2">
    <source>
        <dbReference type="Proteomes" id="UP000886469"/>
    </source>
</evidence>
<dbReference type="RefSeq" id="WP_169070031.1">
    <property type="nucleotide sequence ID" value="NZ_SPMX01000018.1"/>
</dbReference>
<dbReference type="Proteomes" id="UP000886469">
    <property type="component" value="Unassembled WGS sequence"/>
</dbReference>
<dbReference type="InterPro" id="IPR009363">
    <property type="entry name" value="Phage_Mu_Gp16"/>
</dbReference>
<proteinExistence type="predicted"/>
<sequence>MSTKTLPAAAKPDGTQDRAALIRLIHVGRREIQMSDDAWRAYLQQAFLVQSSTQLSLPRLRAALAHLRRIGFVPKGADGQPLQPMPARPEHEWAFVDCAAVSRQPLLRKILMLMRSLPVTRGRQVAYVEGIARQMAGLGATAVDKPLPMCDEFELRRIVVALVTHIRRVKNRVELVAADA</sequence>